<name>A0ABD0KWK1_9CAEN</name>
<organism evidence="1 2">
    <name type="scientific">Batillaria attramentaria</name>
    <dbReference type="NCBI Taxonomy" id="370345"/>
    <lineage>
        <taxon>Eukaryota</taxon>
        <taxon>Metazoa</taxon>
        <taxon>Spiralia</taxon>
        <taxon>Lophotrochozoa</taxon>
        <taxon>Mollusca</taxon>
        <taxon>Gastropoda</taxon>
        <taxon>Caenogastropoda</taxon>
        <taxon>Sorbeoconcha</taxon>
        <taxon>Cerithioidea</taxon>
        <taxon>Batillariidae</taxon>
        <taxon>Batillaria</taxon>
    </lineage>
</organism>
<proteinExistence type="predicted"/>
<reference evidence="1 2" key="1">
    <citation type="journal article" date="2023" name="Sci. Data">
        <title>Genome assembly of the Korean intertidal mud-creeper Batillaria attramentaria.</title>
        <authorList>
            <person name="Patra A.K."/>
            <person name="Ho P.T."/>
            <person name="Jun S."/>
            <person name="Lee S.J."/>
            <person name="Kim Y."/>
            <person name="Won Y.J."/>
        </authorList>
    </citation>
    <scope>NUCLEOTIDE SEQUENCE [LARGE SCALE GENOMIC DNA]</scope>
    <source>
        <strain evidence="1">Wonlab-2016</strain>
    </source>
</reference>
<comment type="caution">
    <text evidence="1">The sequence shown here is derived from an EMBL/GenBank/DDBJ whole genome shotgun (WGS) entry which is preliminary data.</text>
</comment>
<evidence type="ECO:0000313" key="1">
    <source>
        <dbReference type="EMBL" id="KAK7491170.1"/>
    </source>
</evidence>
<accession>A0ABD0KWK1</accession>
<dbReference type="Proteomes" id="UP001519460">
    <property type="component" value="Unassembled WGS sequence"/>
</dbReference>
<dbReference type="AlphaFoldDB" id="A0ABD0KWK1"/>
<gene>
    <name evidence="1" type="ORF">BaRGS_00017607</name>
</gene>
<keyword evidence="2" id="KW-1185">Reference proteome</keyword>
<protein>
    <recommendedName>
        <fullName evidence="3">Schlafen AlbA-2 domain-containing protein</fullName>
    </recommendedName>
</protein>
<sequence length="401" mass="45102">MRCDDWSSKFSNVNYSVLWVKDVYTVNAIGLFPKCFCLPTVHECLTCKKISGGSIPGGPSIVLASDFIKTVISGPKPAKQKNVENFLKLMNARLNAGGGSVCVHIDDPHCLGFFDEKVDDKMMELIADDTLFSDNFERCYQDENHVLFRVKQRQRCHLSTFNFNTKQSLDRGLSDLTHGQMRHWIAHRSTSEPAASGKNRLRFVKGEVVKDGNGVFQESVSVQAKRVPETLAEKGGEDENRIESLAEYCWEGTSKPLSHYISAFTKLRQGGSVYFGLSEEKRGEKQEMRTGRFKCDGVALDDSERKKLRRLIVQKVSQNMQSIPIPPADDSPVEVEFRQVVEGGADLFIVEVAVKYVDGVVFYARGPLSYRLSQSGKDEEITIKEWIKHYQKSASSMDQAC</sequence>
<dbReference type="EMBL" id="JACVVK020000118">
    <property type="protein sequence ID" value="KAK7491170.1"/>
    <property type="molecule type" value="Genomic_DNA"/>
</dbReference>
<evidence type="ECO:0008006" key="3">
    <source>
        <dbReference type="Google" id="ProtNLM"/>
    </source>
</evidence>
<evidence type="ECO:0000313" key="2">
    <source>
        <dbReference type="Proteomes" id="UP001519460"/>
    </source>
</evidence>